<keyword evidence="4" id="KW-1185">Reference proteome</keyword>
<dbReference type="SUPFAM" id="SSF49503">
    <property type="entry name" value="Cupredoxins"/>
    <property type="match status" value="1"/>
</dbReference>
<evidence type="ECO:0000256" key="1">
    <source>
        <dbReference type="SAM" id="Phobius"/>
    </source>
</evidence>
<comment type="caution">
    <text evidence="3">The sequence shown here is derived from an EMBL/GenBank/DDBJ whole genome shotgun (WGS) entry which is preliminary data.</text>
</comment>
<accession>A0A7W4J252</accession>
<dbReference type="InterPro" id="IPR028096">
    <property type="entry name" value="EfeO_Cupredoxin"/>
</dbReference>
<keyword evidence="1" id="KW-1133">Transmembrane helix</keyword>
<dbReference type="PANTHER" id="PTHR36507:SF1">
    <property type="entry name" value="BLL1555 PROTEIN"/>
    <property type="match status" value="1"/>
</dbReference>
<dbReference type="InterPro" id="IPR052721">
    <property type="entry name" value="ET_Amicyanin"/>
</dbReference>
<sequence>MAGLLVLNLFSPFGHKGKICRWKEDKVTKTNRIDARLKARLTVMAVAMLLAAMPAAIAATAAAPAAPAQVGGHEYTVVIDDMDFGQTPDNAKIGDTIVWVNRDSVMHSVTARDHSFDIRLNPGQSAKMTLSSSGRIAFFCLFHPSMRGVLNVAP</sequence>
<reference evidence="3 4" key="1">
    <citation type="submission" date="2020-04" db="EMBL/GenBank/DDBJ databases">
        <title>Description of novel Gluconacetobacter.</title>
        <authorList>
            <person name="Sombolestani A."/>
        </authorList>
    </citation>
    <scope>NUCLEOTIDE SEQUENCE [LARGE SCALE GENOMIC DNA]</scope>
    <source>
        <strain evidence="3 4">LMG 27724</strain>
    </source>
</reference>
<evidence type="ECO:0000313" key="4">
    <source>
        <dbReference type="Proteomes" id="UP000577891"/>
    </source>
</evidence>
<organism evidence="3 4">
    <name type="scientific">Gluconacetobacter asukensis</name>
    <dbReference type="NCBI Taxonomy" id="1017181"/>
    <lineage>
        <taxon>Bacteria</taxon>
        <taxon>Pseudomonadati</taxon>
        <taxon>Pseudomonadota</taxon>
        <taxon>Alphaproteobacteria</taxon>
        <taxon>Acetobacterales</taxon>
        <taxon>Acetobacteraceae</taxon>
        <taxon>Gluconacetobacter</taxon>
    </lineage>
</organism>
<proteinExistence type="predicted"/>
<dbReference type="Pfam" id="PF13473">
    <property type="entry name" value="Cupredoxin_1"/>
    <property type="match status" value="1"/>
</dbReference>
<dbReference type="PANTHER" id="PTHR36507">
    <property type="entry name" value="BLL1555 PROTEIN"/>
    <property type="match status" value="1"/>
</dbReference>
<feature type="transmembrane region" description="Helical" evidence="1">
    <location>
        <begin position="41"/>
        <end position="63"/>
    </location>
</feature>
<dbReference type="EMBL" id="JABEQE010000011">
    <property type="protein sequence ID" value="MBB2173117.1"/>
    <property type="molecule type" value="Genomic_DNA"/>
</dbReference>
<dbReference type="AlphaFoldDB" id="A0A7W4J252"/>
<dbReference type="Gene3D" id="2.60.40.420">
    <property type="entry name" value="Cupredoxins - blue copper proteins"/>
    <property type="match status" value="1"/>
</dbReference>
<gene>
    <name evidence="3" type="ORF">HLH35_13480</name>
</gene>
<dbReference type="InterPro" id="IPR008972">
    <property type="entry name" value="Cupredoxin"/>
</dbReference>
<keyword evidence="1" id="KW-0812">Transmembrane</keyword>
<feature type="domain" description="EfeO-type cupredoxin-like" evidence="2">
    <location>
        <begin position="56"/>
        <end position="150"/>
    </location>
</feature>
<evidence type="ECO:0000259" key="2">
    <source>
        <dbReference type="Pfam" id="PF13473"/>
    </source>
</evidence>
<dbReference type="RefSeq" id="WP_182979615.1">
    <property type="nucleotide sequence ID" value="NZ_BAABGB010000007.1"/>
</dbReference>
<name>A0A7W4J252_9PROT</name>
<evidence type="ECO:0000313" key="3">
    <source>
        <dbReference type="EMBL" id="MBB2173117.1"/>
    </source>
</evidence>
<dbReference type="Proteomes" id="UP000577891">
    <property type="component" value="Unassembled WGS sequence"/>
</dbReference>
<protein>
    <recommendedName>
        <fullName evidence="2">EfeO-type cupredoxin-like domain-containing protein</fullName>
    </recommendedName>
</protein>
<keyword evidence="1" id="KW-0472">Membrane</keyword>